<keyword evidence="4" id="KW-0808">Transferase</keyword>
<comment type="similarity">
    <text evidence="2">Belongs to the class-I pyridoxal-phosphate-dependent aminotransferase family.</text>
</comment>
<dbReference type="RefSeq" id="WP_196291740.1">
    <property type="nucleotide sequence ID" value="NZ_JADQDM010000002.1"/>
</dbReference>
<dbReference type="PANTHER" id="PTHR46383:SF1">
    <property type="entry name" value="ASPARTATE AMINOTRANSFERASE"/>
    <property type="match status" value="1"/>
</dbReference>
<proteinExistence type="inferred from homology"/>
<reference evidence="7 8" key="1">
    <citation type="submission" date="2020-11" db="EMBL/GenBank/DDBJ databases">
        <authorList>
            <person name="Kim M.K."/>
        </authorList>
    </citation>
    <scope>NUCLEOTIDE SEQUENCE [LARGE SCALE GENOMIC DNA]</scope>
    <source>
        <strain evidence="7 8">BT662</strain>
    </source>
</reference>
<evidence type="ECO:0000256" key="5">
    <source>
        <dbReference type="ARBA" id="ARBA00022898"/>
    </source>
</evidence>
<dbReference type="Gene3D" id="3.40.640.10">
    <property type="entry name" value="Type I PLP-dependent aspartate aminotransferase-like (Major domain)"/>
    <property type="match status" value="1"/>
</dbReference>
<name>A0ABS0HZZ0_9BACT</name>
<gene>
    <name evidence="7" type="ORF">I2H31_04055</name>
</gene>
<dbReference type="InterPro" id="IPR004839">
    <property type="entry name" value="Aminotransferase_I/II_large"/>
</dbReference>
<evidence type="ECO:0000256" key="2">
    <source>
        <dbReference type="ARBA" id="ARBA00007441"/>
    </source>
</evidence>
<dbReference type="SUPFAM" id="SSF53383">
    <property type="entry name" value="PLP-dependent transferases"/>
    <property type="match status" value="1"/>
</dbReference>
<keyword evidence="3 7" id="KW-0032">Aminotransferase</keyword>
<feature type="domain" description="Aminotransferase class I/classII large" evidence="6">
    <location>
        <begin position="32"/>
        <end position="402"/>
    </location>
</feature>
<organism evidence="7 8">
    <name type="scientific">Hymenobacter ruricola</name>
    <dbReference type="NCBI Taxonomy" id="2791023"/>
    <lineage>
        <taxon>Bacteria</taxon>
        <taxon>Pseudomonadati</taxon>
        <taxon>Bacteroidota</taxon>
        <taxon>Cytophagia</taxon>
        <taxon>Cytophagales</taxon>
        <taxon>Hymenobacteraceae</taxon>
        <taxon>Hymenobacter</taxon>
    </lineage>
</organism>
<dbReference type="Pfam" id="PF00155">
    <property type="entry name" value="Aminotran_1_2"/>
    <property type="match status" value="1"/>
</dbReference>
<evidence type="ECO:0000259" key="6">
    <source>
        <dbReference type="Pfam" id="PF00155"/>
    </source>
</evidence>
<comment type="cofactor">
    <cofactor evidence="1">
        <name>pyridoxal 5'-phosphate</name>
        <dbReference type="ChEBI" id="CHEBI:597326"/>
    </cofactor>
</comment>
<evidence type="ECO:0000313" key="7">
    <source>
        <dbReference type="EMBL" id="MBF9220270.1"/>
    </source>
</evidence>
<keyword evidence="8" id="KW-1185">Reference proteome</keyword>
<sequence>MQVSKMAAGLSGSEIIRIGNQVSEQVRQGANICNLTIGDFDPKIFPIPAGLTEGITQAYQAGLTNYPPAAGIGELRQSVSDFLKTRQGLEYGPNDILIAGGSRPLIYATYRALVDPGDRVIFPLPSWNNNHYCHLTGATPVAVPTRAENSFMPTAADLAPHVAGATLLALCSPLNPTGTVFTKAGLEEICELVIAENKRRGPDEKPIYILYDQIYWLLTFGDTQHHDPVSLRPELRDYVVYIDGISKCFAATGVRVGYSFGPPAIIEKMKSILGHVGAWAPKAEQVATAHFMPDTAAVDAFLTESKHKLQSSLQALFDGLKELQAAGYPVDAVAPAGAIYLTAKIDVLGRTAPDGTVLKTTAELTSYLISEAKLALVPFSAFGSPASEPWFRASVGAETTDSILAALPRLRAALDKLK</sequence>
<evidence type="ECO:0000256" key="4">
    <source>
        <dbReference type="ARBA" id="ARBA00022679"/>
    </source>
</evidence>
<dbReference type="InterPro" id="IPR015424">
    <property type="entry name" value="PyrdxlP-dep_Trfase"/>
</dbReference>
<dbReference type="PANTHER" id="PTHR46383">
    <property type="entry name" value="ASPARTATE AMINOTRANSFERASE"/>
    <property type="match status" value="1"/>
</dbReference>
<dbReference type="InterPro" id="IPR015422">
    <property type="entry name" value="PyrdxlP-dep_Trfase_small"/>
</dbReference>
<dbReference type="InterPro" id="IPR050596">
    <property type="entry name" value="AspAT/PAT-like"/>
</dbReference>
<evidence type="ECO:0000256" key="3">
    <source>
        <dbReference type="ARBA" id="ARBA00022576"/>
    </source>
</evidence>
<evidence type="ECO:0000256" key="1">
    <source>
        <dbReference type="ARBA" id="ARBA00001933"/>
    </source>
</evidence>
<evidence type="ECO:0000313" key="8">
    <source>
        <dbReference type="Proteomes" id="UP000618931"/>
    </source>
</evidence>
<dbReference type="GO" id="GO:0008483">
    <property type="term" value="F:transaminase activity"/>
    <property type="evidence" value="ECO:0007669"/>
    <property type="project" value="UniProtKB-KW"/>
</dbReference>
<dbReference type="Proteomes" id="UP000618931">
    <property type="component" value="Unassembled WGS sequence"/>
</dbReference>
<dbReference type="CDD" id="cd00609">
    <property type="entry name" value="AAT_like"/>
    <property type="match status" value="1"/>
</dbReference>
<comment type="caution">
    <text evidence="7">The sequence shown here is derived from an EMBL/GenBank/DDBJ whole genome shotgun (WGS) entry which is preliminary data.</text>
</comment>
<dbReference type="InterPro" id="IPR015421">
    <property type="entry name" value="PyrdxlP-dep_Trfase_major"/>
</dbReference>
<protein>
    <submittedName>
        <fullName evidence="7">Aminotransferase class I/II-fold pyridoxal phosphate-dependent enzyme</fullName>
    </submittedName>
</protein>
<keyword evidence="5" id="KW-0663">Pyridoxal phosphate</keyword>
<dbReference type="EMBL" id="JADQDM010000002">
    <property type="protein sequence ID" value="MBF9220270.1"/>
    <property type="molecule type" value="Genomic_DNA"/>
</dbReference>
<dbReference type="Gene3D" id="3.90.1150.10">
    <property type="entry name" value="Aspartate Aminotransferase, domain 1"/>
    <property type="match status" value="1"/>
</dbReference>
<accession>A0ABS0HZZ0</accession>